<dbReference type="EMBL" id="AP022569">
    <property type="protein sequence ID" value="BBX47457.1"/>
    <property type="molecule type" value="Genomic_DNA"/>
</dbReference>
<dbReference type="RefSeq" id="WP_163778225.1">
    <property type="nucleotide sequence ID" value="NZ_AP022569.1"/>
</dbReference>
<evidence type="ECO:0008006" key="3">
    <source>
        <dbReference type="Google" id="ProtNLM"/>
    </source>
</evidence>
<dbReference type="InterPro" id="IPR023393">
    <property type="entry name" value="START-like_dom_sf"/>
</dbReference>
<gene>
    <name evidence="1" type="ORF">MCOO_34720</name>
</gene>
<keyword evidence="2" id="KW-1185">Reference proteome</keyword>
<name>A0A7I7L082_9MYCO</name>
<sequence length="162" mass="17766">MGIVTTSSETTFARAPEAIYDFVTNPANWTKTYPGSAHITNLPDALPLQVGDIWEESGPDGDRIFTWQLAIAMRPKLWMFNSVGALGHDRDGNGGMAGRITVQYHLTRPGHDVTLFTRTMTIEAYQHAPLPDALFQQVNPAKIDAYHAAIARELDALDDGNG</sequence>
<organism evidence="1 2">
    <name type="scientific">Mycobacterium cookii</name>
    <dbReference type="NCBI Taxonomy" id="1775"/>
    <lineage>
        <taxon>Bacteria</taxon>
        <taxon>Bacillati</taxon>
        <taxon>Actinomycetota</taxon>
        <taxon>Actinomycetes</taxon>
        <taxon>Mycobacteriales</taxon>
        <taxon>Mycobacteriaceae</taxon>
        <taxon>Mycobacterium</taxon>
    </lineage>
</organism>
<dbReference type="Gene3D" id="3.30.530.20">
    <property type="match status" value="1"/>
</dbReference>
<evidence type="ECO:0000313" key="2">
    <source>
        <dbReference type="Proteomes" id="UP000465866"/>
    </source>
</evidence>
<proteinExistence type="predicted"/>
<dbReference type="Proteomes" id="UP000465866">
    <property type="component" value="Chromosome"/>
</dbReference>
<evidence type="ECO:0000313" key="1">
    <source>
        <dbReference type="EMBL" id="BBX47457.1"/>
    </source>
</evidence>
<dbReference type="AlphaFoldDB" id="A0A7I7L082"/>
<protein>
    <recommendedName>
        <fullName evidence="3">Polyketide cyclase</fullName>
    </recommendedName>
</protein>
<dbReference type="SUPFAM" id="SSF55961">
    <property type="entry name" value="Bet v1-like"/>
    <property type="match status" value="1"/>
</dbReference>
<accession>A0A7I7L082</accession>
<dbReference type="KEGG" id="mcoo:MCOO_34720"/>
<reference evidence="1 2" key="1">
    <citation type="journal article" date="2019" name="Emerg. Microbes Infect.">
        <title>Comprehensive subspecies identification of 175 nontuberculous mycobacteria species based on 7547 genomic profiles.</title>
        <authorList>
            <person name="Matsumoto Y."/>
            <person name="Kinjo T."/>
            <person name="Motooka D."/>
            <person name="Nabeya D."/>
            <person name="Jung N."/>
            <person name="Uechi K."/>
            <person name="Horii T."/>
            <person name="Iida T."/>
            <person name="Fujita J."/>
            <person name="Nakamura S."/>
        </authorList>
    </citation>
    <scope>NUCLEOTIDE SEQUENCE [LARGE SCALE GENOMIC DNA]</scope>
    <source>
        <strain evidence="1 2">JCM 12404</strain>
    </source>
</reference>